<proteinExistence type="predicted"/>
<reference evidence="2" key="1">
    <citation type="journal article" date="2013" name="Nat. Genet.">
        <title>The duck genome and transcriptome provide insight into an avian influenza virus reservoir species.</title>
        <authorList>
            <person name="Huang Y."/>
            <person name="Li Y."/>
            <person name="Burt D.W."/>
            <person name="Chen H."/>
            <person name="Zhang Y."/>
            <person name="Qian W."/>
            <person name="Kim H."/>
            <person name="Gan S."/>
            <person name="Zhao Y."/>
            <person name="Li J."/>
            <person name="Yi K."/>
            <person name="Feng H."/>
            <person name="Zhu P."/>
            <person name="Li B."/>
            <person name="Liu Q."/>
            <person name="Fairley S."/>
            <person name="Magor K.E."/>
            <person name="Du Z."/>
            <person name="Hu X."/>
            <person name="Goodman L."/>
            <person name="Tafer H."/>
            <person name="Vignal A."/>
            <person name="Lee T."/>
            <person name="Kim K.W."/>
            <person name="Sheng Z."/>
            <person name="An Y."/>
            <person name="Searle S."/>
            <person name="Herrero J."/>
            <person name="Groenen M.A."/>
            <person name="Crooijmans R.P."/>
            <person name="Faraut T."/>
            <person name="Cai Q."/>
            <person name="Webster R.G."/>
            <person name="Aldridge J.R."/>
            <person name="Warren W.C."/>
            <person name="Bartschat S."/>
            <person name="Kehr S."/>
            <person name="Marz M."/>
            <person name="Stadler P.F."/>
            <person name="Smith J."/>
            <person name="Kraus R.H."/>
            <person name="Zhao Y."/>
            <person name="Ren L."/>
            <person name="Fei J."/>
            <person name="Morisson M."/>
            <person name="Kaiser P."/>
            <person name="Griffin D.K."/>
            <person name="Rao M."/>
            <person name="Pitel F."/>
            <person name="Wang J."/>
            <person name="Li N."/>
        </authorList>
    </citation>
    <scope>NUCLEOTIDE SEQUENCE [LARGE SCALE GENOMIC DNA]</scope>
</reference>
<dbReference type="Proteomes" id="UP000296049">
    <property type="component" value="Unassembled WGS sequence"/>
</dbReference>
<keyword evidence="2" id="KW-1185">Reference proteome</keyword>
<accession>R0K1A8</accession>
<protein>
    <submittedName>
        <fullName evidence="1">Uncharacterized protein</fullName>
    </submittedName>
</protein>
<organism evidence="1 2">
    <name type="scientific">Anas platyrhynchos</name>
    <name type="common">Mallard</name>
    <name type="synonym">Anas boschas</name>
    <dbReference type="NCBI Taxonomy" id="8839"/>
    <lineage>
        <taxon>Eukaryota</taxon>
        <taxon>Metazoa</taxon>
        <taxon>Chordata</taxon>
        <taxon>Craniata</taxon>
        <taxon>Vertebrata</taxon>
        <taxon>Euteleostomi</taxon>
        <taxon>Archelosauria</taxon>
        <taxon>Archosauria</taxon>
        <taxon>Dinosauria</taxon>
        <taxon>Saurischia</taxon>
        <taxon>Theropoda</taxon>
        <taxon>Coelurosauria</taxon>
        <taxon>Aves</taxon>
        <taxon>Neognathae</taxon>
        <taxon>Galloanserae</taxon>
        <taxon>Anseriformes</taxon>
        <taxon>Anatidae</taxon>
        <taxon>Anatinae</taxon>
        <taxon>Anas</taxon>
    </lineage>
</organism>
<dbReference type="AlphaFoldDB" id="R0K1A8"/>
<evidence type="ECO:0000313" key="2">
    <source>
        <dbReference type="Proteomes" id="UP000296049"/>
    </source>
</evidence>
<sequence>MAALCFEGYIHLHVKFVSKIRELEQVHEQEGEYIVLVDLLLDPLEQKDVISLARYTEITCTGNNQSSDTAMQCAIEESRRYLFMESFNQELASERAFGFSYGCRIGADWVILSSITLSELIELLGHNMPVGWQTCNTTLWAVSHTISVQSTFREQLRDAQRNRKEELSFVFTFFPSDCNSNKTV</sequence>
<gene>
    <name evidence="1" type="ORF">Anapl_16379</name>
</gene>
<evidence type="ECO:0000313" key="1">
    <source>
        <dbReference type="EMBL" id="EOB03736.1"/>
    </source>
</evidence>
<name>R0K1A8_ANAPL</name>
<dbReference type="EMBL" id="KB742836">
    <property type="protein sequence ID" value="EOB03736.1"/>
    <property type="molecule type" value="Genomic_DNA"/>
</dbReference>